<evidence type="ECO:0000313" key="1">
    <source>
        <dbReference type="EMBL" id="APG78678.1"/>
    </source>
</evidence>
<dbReference type="EMBL" id="KX884414">
    <property type="protein sequence ID" value="APG78678.1"/>
    <property type="molecule type" value="Genomic_RNA"/>
</dbReference>
<name>A0A1L3KMS0_9RHAB</name>
<dbReference type="Proteomes" id="UP000680083">
    <property type="component" value="Segment"/>
</dbReference>
<sequence length="191" mass="20971">MTTYMVMNMSGVIDVSVAPPADKQETINTACQMVMAAITPPIPTELRAAAARILCNKLDECRPLQSTVITSNGKVPGLRYPVLLDGKFAVKLRADRPTRDFVSLHCPQRLDNEDDNNNNSLFIHLTLSAELGIINGVTANQLTITGRHIVPYLGNDERFEAIAAASIKKKSDSPKSPIRRFAALFKKKSHN</sequence>
<organism evidence="1">
    <name type="scientific">Shayang ascaridia galli virus 2</name>
    <dbReference type="NCBI Taxonomy" id="1923460"/>
    <lineage>
        <taxon>Viruses</taxon>
        <taxon>Riboviria</taxon>
        <taxon>Orthornavirae</taxon>
        <taxon>Negarnaviricota</taxon>
        <taxon>Haploviricotina</taxon>
        <taxon>Monjiviricetes</taxon>
        <taxon>Mononegavirales</taxon>
        <taxon>Rhabdoviridae</taxon>
        <taxon>Deltarhabdovirinae</taxon>
        <taxon>Betanemrhavirus</taxon>
        <taxon>Betanemrhavirus shayang</taxon>
    </lineage>
</organism>
<accession>A0A1L3KMS0</accession>
<evidence type="ECO:0000313" key="2">
    <source>
        <dbReference type="Proteomes" id="UP000680083"/>
    </source>
</evidence>
<keyword evidence="2" id="KW-1185">Reference proteome</keyword>
<proteinExistence type="predicted"/>
<dbReference type="KEGG" id="vg:80535007"/>
<reference evidence="1" key="1">
    <citation type="journal article" date="2016" name="Nature">
        <title>Redefining the invertebrate RNA virosphere.</title>
        <authorList>
            <person name="Shi M."/>
            <person name="Lin X.D."/>
            <person name="Tian J.H."/>
            <person name="Chen L.J."/>
            <person name="Chen X."/>
            <person name="Li C.X."/>
            <person name="Qin X.C."/>
            <person name="Li J."/>
            <person name="Cao J.P."/>
            <person name="Eden J.S."/>
            <person name="Buchmann J."/>
            <person name="Wang W."/>
            <person name="Xu J."/>
            <person name="Holmes E.C."/>
            <person name="Zhang Y.Z."/>
        </authorList>
    </citation>
    <scope>NUCLEOTIDE SEQUENCE</scope>
    <source>
        <strain evidence="1">HC21241</strain>
    </source>
</reference>
<dbReference type="GeneID" id="80535007"/>
<dbReference type="RefSeq" id="YP_010797276.1">
    <property type="nucleotide sequence ID" value="NC_076157.1"/>
</dbReference>
<protein>
    <submittedName>
        <fullName evidence="1">Uncharacterized protein</fullName>
    </submittedName>
</protein>